<name>A0ABU7LQR0_9PROT</name>
<sequence>MTLLHGYWRSSAAYRLRIALNLKGVSYDQLSVNLKDGHQREAKHKALHPQGFVPVLNIDGEQLIQSPAILEYLDERFPDPSFLPGTMAERARIRAYAAVIGCDIHPIQNLRVLQHIRTEYGQDGDGVRAWCQRWIGDGLTALEKMADSDGREGPYLWGKQPTMADIYLVPQMYNASRWGVDLSAFPRLAAADETARKHPAFEAARPENQPDAPEDGH</sequence>
<dbReference type="Gene3D" id="3.40.30.10">
    <property type="entry name" value="Glutaredoxin"/>
    <property type="match status" value="1"/>
</dbReference>
<dbReference type="InterPro" id="IPR004045">
    <property type="entry name" value="Glutathione_S-Trfase_N"/>
</dbReference>
<dbReference type="CDD" id="cd03042">
    <property type="entry name" value="GST_N_Zeta"/>
    <property type="match status" value="1"/>
</dbReference>
<dbReference type="SUPFAM" id="SSF52833">
    <property type="entry name" value="Thioredoxin-like"/>
    <property type="match status" value="1"/>
</dbReference>
<comment type="similarity">
    <text evidence="1">Belongs to the GST superfamily. Zeta family.</text>
</comment>
<dbReference type="EMBL" id="JAZDRP010000004">
    <property type="protein sequence ID" value="MEE2526249.1"/>
    <property type="molecule type" value="Genomic_DNA"/>
</dbReference>
<organism evidence="5 6">
    <name type="scientific">Hyphobacterium lacteum</name>
    <dbReference type="NCBI Taxonomy" id="3116575"/>
    <lineage>
        <taxon>Bacteria</taxon>
        <taxon>Pseudomonadati</taxon>
        <taxon>Pseudomonadota</taxon>
        <taxon>Alphaproteobacteria</taxon>
        <taxon>Maricaulales</taxon>
        <taxon>Maricaulaceae</taxon>
        <taxon>Hyphobacterium</taxon>
    </lineage>
</organism>
<dbReference type="RefSeq" id="WP_330198912.1">
    <property type="nucleotide sequence ID" value="NZ_JAZDRP010000004.1"/>
</dbReference>
<evidence type="ECO:0000259" key="3">
    <source>
        <dbReference type="PROSITE" id="PS50404"/>
    </source>
</evidence>
<evidence type="ECO:0000313" key="5">
    <source>
        <dbReference type="EMBL" id="MEE2526249.1"/>
    </source>
</evidence>
<evidence type="ECO:0000256" key="1">
    <source>
        <dbReference type="ARBA" id="ARBA00010007"/>
    </source>
</evidence>
<comment type="caution">
    <text evidence="5">The sequence shown here is derived from an EMBL/GenBank/DDBJ whole genome shotgun (WGS) entry which is preliminary data.</text>
</comment>
<dbReference type="SFLD" id="SFLDS00019">
    <property type="entry name" value="Glutathione_Transferase_(cytos"/>
    <property type="match status" value="1"/>
</dbReference>
<dbReference type="CDD" id="cd03191">
    <property type="entry name" value="GST_C_Zeta"/>
    <property type="match status" value="1"/>
</dbReference>
<dbReference type="InterPro" id="IPR005955">
    <property type="entry name" value="GST_Zeta"/>
</dbReference>
<dbReference type="SUPFAM" id="SSF47616">
    <property type="entry name" value="GST C-terminal domain-like"/>
    <property type="match status" value="1"/>
</dbReference>
<dbReference type="PROSITE" id="PS50404">
    <property type="entry name" value="GST_NTER"/>
    <property type="match status" value="1"/>
</dbReference>
<evidence type="ECO:0000313" key="6">
    <source>
        <dbReference type="Proteomes" id="UP001354971"/>
    </source>
</evidence>
<dbReference type="Gene3D" id="1.20.1050.10">
    <property type="match status" value="1"/>
</dbReference>
<dbReference type="PROSITE" id="PS50405">
    <property type="entry name" value="GST_CTER"/>
    <property type="match status" value="1"/>
</dbReference>
<dbReference type="InterPro" id="IPR036282">
    <property type="entry name" value="Glutathione-S-Trfase_C_sf"/>
</dbReference>
<gene>
    <name evidence="5" type="primary">maiA</name>
    <name evidence="5" type="ORF">V0U79_07710</name>
</gene>
<feature type="domain" description="GST C-terminal" evidence="4">
    <location>
        <begin position="86"/>
        <end position="214"/>
    </location>
</feature>
<keyword evidence="5" id="KW-0413">Isomerase</keyword>
<feature type="domain" description="GST N-terminal" evidence="3">
    <location>
        <begin position="1"/>
        <end position="81"/>
    </location>
</feature>
<dbReference type="SFLD" id="SFLDG00358">
    <property type="entry name" value="Main_(cytGST)"/>
    <property type="match status" value="1"/>
</dbReference>
<accession>A0ABU7LQR0</accession>
<dbReference type="PANTHER" id="PTHR42673">
    <property type="entry name" value="MALEYLACETOACETATE ISOMERASE"/>
    <property type="match status" value="1"/>
</dbReference>
<dbReference type="InterPro" id="IPR010987">
    <property type="entry name" value="Glutathione-S-Trfase_C-like"/>
</dbReference>
<dbReference type="InterPro" id="IPR036249">
    <property type="entry name" value="Thioredoxin-like_sf"/>
</dbReference>
<protein>
    <submittedName>
        <fullName evidence="5">Maleylacetoacetate isomerase</fullName>
        <ecNumber evidence="5">5.2.1.2</ecNumber>
    </submittedName>
</protein>
<reference evidence="5 6" key="1">
    <citation type="submission" date="2024-01" db="EMBL/GenBank/DDBJ databases">
        <title>Hyphobacterium bacterium isolated from marine sediment.</title>
        <authorList>
            <person name="Zhao S."/>
        </authorList>
    </citation>
    <scope>NUCLEOTIDE SEQUENCE [LARGE SCALE GENOMIC DNA]</scope>
    <source>
        <strain evidence="6">HN65</strain>
    </source>
</reference>
<evidence type="ECO:0000256" key="2">
    <source>
        <dbReference type="SAM" id="MobiDB-lite"/>
    </source>
</evidence>
<dbReference type="InterPro" id="IPR034333">
    <property type="entry name" value="GST_Zeta_N"/>
</dbReference>
<dbReference type="InterPro" id="IPR034330">
    <property type="entry name" value="GST_Zeta_C"/>
</dbReference>
<dbReference type="GO" id="GO:0016034">
    <property type="term" value="F:maleylacetoacetate isomerase activity"/>
    <property type="evidence" value="ECO:0007669"/>
    <property type="project" value="UniProtKB-EC"/>
</dbReference>
<keyword evidence="6" id="KW-1185">Reference proteome</keyword>
<feature type="region of interest" description="Disordered" evidence="2">
    <location>
        <begin position="196"/>
        <end position="217"/>
    </location>
</feature>
<dbReference type="EC" id="5.2.1.2" evidence="5"/>
<evidence type="ECO:0000259" key="4">
    <source>
        <dbReference type="PROSITE" id="PS50405"/>
    </source>
</evidence>
<dbReference type="PANTHER" id="PTHR42673:SF21">
    <property type="entry name" value="GLUTATHIONE S-TRANSFERASE YFCF"/>
    <property type="match status" value="1"/>
</dbReference>
<dbReference type="NCBIfam" id="TIGR01262">
    <property type="entry name" value="maiA"/>
    <property type="match status" value="1"/>
</dbReference>
<dbReference type="Pfam" id="PF02798">
    <property type="entry name" value="GST_N"/>
    <property type="match status" value="1"/>
</dbReference>
<dbReference type="InterPro" id="IPR040079">
    <property type="entry name" value="Glutathione_S-Trfase"/>
</dbReference>
<dbReference type="Proteomes" id="UP001354971">
    <property type="component" value="Unassembled WGS sequence"/>
</dbReference>
<proteinExistence type="inferred from homology"/>